<accession>A0A923RPD0</accession>
<organism evidence="3 4">
    <name type="scientific">Mediterraneibacter hominis</name>
    <dbReference type="NCBI Taxonomy" id="2763054"/>
    <lineage>
        <taxon>Bacteria</taxon>
        <taxon>Bacillati</taxon>
        <taxon>Bacillota</taxon>
        <taxon>Clostridia</taxon>
        <taxon>Lachnospirales</taxon>
        <taxon>Lachnospiraceae</taxon>
        <taxon>Mediterraneibacter</taxon>
    </lineage>
</organism>
<dbReference type="Gene3D" id="2.40.320.10">
    <property type="entry name" value="Hypothetical Protein Pfu-838710-001"/>
    <property type="match status" value="1"/>
</dbReference>
<gene>
    <name evidence="3" type="ORF">H8S37_00855</name>
</gene>
<reference evidence="3" key="1">
    <citation type="submission" date="2020-08" db="EMBL/GenBank/DDBJ databases">
        <title>Genome public.</title>
        <authorList>
            <person name="Liu C."/>
            <person name="Sun Q."/>
        </authorList>
    </citation>
    <scope>NUCLEOTIDE SEQUENCE</scope>
    <source>
        <strain evidence="3">NSJ-55</strain>
    </source>
</reference>
<dbReference type="SUPFAM" id="SSF55154">
    <property type="entry name" value="CYTH-like phosphatases"/>
    <property type="match status" value="1"/>
</dbReference>
<dbReference type="PANTHER" id="PTHR40114">
    <property type="entry name" value="SLR0698 PROTEIN"/>
    <property type="match status" value="1"/>
</dbReference>
<dbReference type="PANTHER" id="PTHR40114:SF1">
    <property type="entry name" value="SLR0698 PROTEIN"/>
    <property type="match status" value="1"/>
</dbReference>
<protein>
    <submittedName>
        <fullName evidence="3">CYTH domain-containing protein</fullName>
    </submittedName>
</protein>
<feature type="domain" description="CYTH" evidence="2">
    <location>
        <begin position="1"/>
        <end position="148"/>
    </location>
</feature>
<proteinExistence type="predicted"/>
<dbReference type="InterPro" id="IPR012042">
    <property type="entry name" value="NeuTTM/CthTTM-like"/>
</dbReference>
<dbReference type="InterPro" id="IPR023577">
    <property type="entry name" value="CYTH_domain"/>
</dbReference>
<feature type="active site" description="Proton acceptor" evidence="1">
    <location>
        <position position="30"/>
    </location>
</feature>
<evidence type="ECO:0000259" key="2">
    <source>
        <dbReference type="PROSITE" id="PS51707"/>
    </source>
</evidence>
<comment type="caution">
    <text evidence="3">The sequence shown here is derived from an EMBL/GenBank/DDBJ whole genome shotgun (WGS) entry which is preliminary data.</text>
</comment>
<name>A0A923RPD0_9FIRM</name>
<dbReference type="Pfam" id="PF01928">
    <property type="entry name" value="CYTH"/>
    <property type="match status" value="1"/>
</dbReference>
<dbReference type="CDD" id="cd07761">
    <property type="entry name" value="CYTH-like_CthTTM-like"/>
    <property type="match status" value="1"/>
</dbReference>
<dbReference type="PROSITE" id="PS51707">
    <property type="entry name" value="CYTH"/>
    <property type="match status" value="1"/>
</dbReference>
<evidence type="ECO:0000313" key="4">
    <source>
        <dbReference type="Proteomes" id="UP000652477"/>
    </source>
</evidence>
<evidence type="ECO:0000313" key="3">
    <source>
        <dbReference type="EMBL" id="MBC5687483.1"/>
    </source>
</evidence>
<dbReference type="SMART" id="SM01118">
    <property type="entry name" value="CYTH"/>
    <property type="match status" value="1"/>
</dbReference>
<dbReference type="EMBL" id="JACOPF010000001">
    <property type="protein sequence ID" value="MBC5687483.1"/>
    <property type="molecule type" value="Genomic_DNA"/>
</dbReference>
<dbReference type="PIRSF" id="PIRSF016487">
    <property type="entry name" value="CYTH_UCP016487"/>
    <property type="match status" value="1"/>
</dbReference>
<evidence type="ECO:0000256" key="1">
    <source>
        <dbReference type="PIRSR" id="PIRSR016487-1"/>
    </source>
</evidence>
<dbReference type="AlphaFoldDB" id="A0A923RPD0"/>
<dbReference type="Proteomes" id="UP000652477">
    <property type="component" value="Unassembled WGS sequence"/>
</dbReference>
<sequence>MEIERKFLIDPNALPFPLTDYPSHRIEQGYLCTDPVVRIRKEEAEYILTYKSKGLMIREEYNLPLTPEAYQQLKAKIDGKLIQKKRYFIPAENNLTIELDVFEGSLSPLCLAEVEFPDTKTADAYVPPAWFQEEVTYTSKYHNSNLSK</sequence>
<keyword evidence="4" id="KW-1185">Reference proteome</keyword>
<dbReference type="RefSeq" id="WP_186874172.1">
    <property type="nucleotide sequence ID" value="NZ_JACOPF010000001.1"/>
</dbReference>
<dbReference type="InterPro" id="IPR033469">
    <property type="entry name" value="CYTH-like_dom_sf"/>
</dbReference>